<proteinExistence type="predicted"/>
<dbReference type="Proteomes" id="UP000233556">
    <property type="component" value="Unassembled WGS sequence"/>
</dbReference>
<gene>
    <name evidence="1" type="ORF">llap_10981</name>
</gene>
<sequence>MIKGMGHLSYDERLRDLGLFSLDNRRLGGDLINAYKYLKGITRSLVSEKILKEKDNEHIMNTRPPGGFSSVSQVVDGMYMTRNYDTLLPTWTIRGSESMSPYRHYKNNMAQDELTVSINFQHANTKDPANLITKGNSCTVLCALFRSHDFNQGSKRNMLITYDGSTQ</sequence>
<dbReference type="EMBL" id="KZ506673">
    <property type="protein sequence ID" value="PKU38716.1"/>
    <property type="molecule type" value="Genomic_DNA"/>
</dbReference>
<name>A0A2I0TY31_LIMLA</name>
<organism evidence="1 2">
    <name type="scientific">Limosa lapponica baueri</name>
    <dbReference type="NCBI Taxonomy" id="1758121"/>
    <lineage>
        <taxon>Eukaryota</taxon>
        <taxon>Metazoa</taxon>
        <taxon>Chordata</taxon>
        <taxon>Craniata</taxon>
        <taxon>Vertebrata</taxon>
        <taxon>Euteleostomi</taxon>
        <taxon>Archelosauria</taxon>
        <taxon>Archosauria</taxon>
        <taxon>Dinosauria</taxon>
        <taxon>Saurischia</taxon>
        <taxon>Theropoda</taxon>
        <taxon>Coelurosauria</taxon>
        <taxon>Aves</taxon>
        <taxon>Neognathae</taxon>
        <taxon>Neoaves</taxon>
        <taxon>Charadriiformes</taxon>
        <taxon>Scolopacidae</taxon>
        <taxon>Limosa</taxon>
    </lineage>
</organism>
<evidence type="ECO:0000313" key="1">
    <source>
        <dbReference type="EMBL" id="PKU38716.1"/>
    </source>
</evidence>
<reference evidence="2" key="2">
    <citation type="submission" date="2017-12" db="EMBL/GenBank/DDBJ databases">
        <title>Genome sequence of the Bar-tailed Godwit (Limosa lapponica baueri).</title>
        <authorList>
            <person name="Lima N.C.B."/>
            <person name="Parody-Merino A.M."/>
            <person name="Battley P.F."/>
            <person name="Fidler A.E."/>
            <person name="Prosdocimi F."/>
        </authorList>
    </citation>
    <scope>NUCLEOTIDE SEQUENCE [LARGE SCALE GENOMIC DNA]</scope>
</reference>
<dbReference type="AlphaFoldDB" id="A0A2I0TY31"/>
<evidence type="ECO:0000313" key="2">
    <source>
        <dbReference type="Proteomes" id="UP000233556"/>
    </source>
</evidence>
<keyword evidence="2" id="KW-1185">Reference proteome</keyword>
<reference evidence="2" key="1">
    <citation type="submission" date="2017-11" db="EMBL/GenBank/DDBJ databases">
        <authorList>
            <person name="Lima N.C."/>
            <person name="Parody-Merino A.M."/>
            <person name="Battley P.F."/>
            <person name="Fidler A.E."/>
            <person name="Prosdocimi F."/>
        </authorList>
    </citation>
    <scope>NUCLEOTIDE SEQUENCE [LARGE SCALE GENOMIC DNA]</scope>
</reference>
<protein>
    <submittedName>
        <fullName evidence="1">Uncharacterized protein</fullName>
    </submittedName>
</protein>
<accession>A0A2I0TY31</accession>